<sequence length="222" mass="23176">MILDVASLLALAGSCAPSVAPETLISIVHTESRFNTLAIGVNSPGARKPVPATRAQAIAAARRLIRQGYNIDLGLGQINSANLGWLGLSVEDAFEPCRNLAAAARVLTTNYQSVAHSAQSSDHAIATALSLYNTGDRRRGFRNGYVARVYASASTVIPLIRGRHPASVMTAPVRLADAVIAKPQPTALAATQAAGWNIAADARQASLMVFGDGTTSQKGQHP</sequence>
<name>A0A086PDQ7_SPHHM</name>
<dbReference type="PATRIC" id="fig|1219045.3.peg.739"/>
<feature type="domain" description="Transglycosylase SLT" evidence="2">
    <location>
        <begin position="14"/>
        <end position="141"/>
    </location>
</feature>
<evidence type="ECO:0000256" key="1">
    <source>
        <dbReference type="ARBA" id="ARBA00009387"/>
    </source>
</evidence>
<gene>
    <name evidence="3" type="ORF">BV98_000722</name>
</gene>
<dbReference type="InterPro" id="IPR008258">
    <property type="entry name" value="Transglycosylase_SLT_dom_1"/>
</dbReference>
<protein>
    <submittedName>
        <fullName evidence="3">Conjugal transfer protein</fullName>
    </submittedName>
</protein>
<keyword evidence="4" id="KW-1185">Reference proteome</keyword>
<comment type="caution">
    <text evidence="3">The sequence shown here is derived from an EMBL/GenBank/DDBJ whole genome shotgun (WGS) entry which is preliminary data.</text>
</comment>
<dbReference type="eggNOG" id="COG0741">
    <property type="taxonomic scope" value="Bacteria"/>
</dbReference>
<dbReference type="SUPFAM" id="SSF53955">
    <property type="entry name" value="Lysozyme-like"/>
    <property type="match status" value="1"/>
</dbReference>
<organism evidence="3 4">
    <name type="scientific">Sphingobium herbicidovorans (strain ATCC 700291 / DSM 11019 / CCUG 56400 / KCTC 2939 / LMG 18315 / NBRC 16415 / MH)</name>
    <name type="common">Sphingomonas herbicidovorans</name>
    <dbReference type="NCBI Taxonomy" id="1219045"/>
    <lineage>
        <taxon>Bacteria</taxon>
        <taxon>Pseudomonadati</taxon>
        <taxon>Pseudomonadota</taxon>
        <taxon>Alphaproteobacteria</taxon>
        <taxon>Sphingomonadales</taxon>
        <taxon>Sphingomonadaceae</taxon>
        <taxon>Sphingobium</taxon>
    </lineage>
</organism>
<accession>A0A086PDQ7</accession>
<dbReference type="Proteomes" id="UP000024284">
    <property type="component" value="Unassembled WGS sequence"/>
</dbReference>
<dbReference type="AlphaFoldDB" id="A0A086PDQ7"/>
<dbReference type="STRING" id="76947.GCA_002080435_03598"/>
<evidence type="ECO:0000313" key="3">
    <source>
        <dbReference type="EMBL" id="KFG91525.1"/>
    </source>
</evidence>
<dbReference type="OrthoDB" id="8277605at2"/>
<reference evidence="3" key="1">
    <citation type="submission" date="2014-08" db="EMBL/GenBank/DDBJ databases">
        <title>Draft genome sequences of Sphingobium herbicidovorans.</title>
        <authorList>
            <person name="Gan H.M."/>
            <person name="Gan H.Y."/>
            <person name="Savka M.A."/>
        </authorList>
    </citation>
    <scope>NUCLEOTIDE SEQUENCE [LARGE SCALE GENOMIC DNA]</scope>
    <source>
        <strain evidence="3">NBRC 16415</strain>
    </source>
</reference>
<proteinExistence type="inferred from homology"/>
<dbReference type="Pfam" id="PF01464">
    <property type="entry name" value="SLT"/>
    <property type="match status" value="1"/>
</dbReference>
<dbReference type="InterPro" id="IPR023346">
    <property type="entry name" value="Lysozyme-like_dom_sf"/>
</dbReference>
<comment type="similarity">
    <text evidence="1">Belongs to the virb1 family.</text>
</comment>
<evidence type="ECO:0000313" key="4">
    <source>
        <dbReference type="Proteomes" id="UP000024284"/>
    </source>
</evidence>
<dbReference type="Gene3D" id="1.10.530.10">
    <property type="match status" value="1"/>
</dbReference>
<dbReference type="RefSeq" id="WP_021245258.1">
    <property type="nucleotide sequence ID" value="NZ_BCZD01000020.1"/>
</dbReference>
<dbReference type="EMBL" id="JFZA02000003">
    <property type="protein sequence ID" value="KFG91525.1"/>
    <property type="molecule type" value="Genomic_DNA"/>
</dbReference>
<evidence type="ECO:0000259" key="2">
    <source>
        <dbReference type="Pfam" id="PF01464"/>
    </source>
</evidence>
<dbReference type="CDD" id="cd16892">
    <property type="entry name" value="LT_VirB1-like"/>
    <property type="match status" value="1"/>
</dbReference>